<keyword evidence="1" id="KW-0472">Membrane</keyword>
<dbReference type="Gene3D" id="3.10.560.10">
    <property type="entry name" value="Outer membrane lipoprotein wza domain like"/>
    <property type="match status" value="1"/>
</dbReference>
<feature type="transmembrane region" description="Helical" evidence="1">
    <location>
        <begin position="7"/>
        <end position="28"/>
    </location>
</feature>
<accession>A0ABZ2TL91</accession>
<organism evidence="2 3">
    <name type="scientific">Metamycoplasma faucium</name>
    <dbReference type="NCBI Taxonomy" id="56142"/>
    <lineage>
        <taxon>Bacteria</taxon>
        <taxon>Bacillati</taxon>
        <taxon>Mycoplasmatota</taxon>
        <taxon>Mycoplasmoidales</taxon>
        <taxon>Metamycoplasmataceae</taxon>
        <taxon>Metamycoplasma</taxon>
    </lineage>
</organism>
<gene>
    <name evidence="2" type="ORF">LQ356_03415</name>
</gene>
<evidence type="ECO:0008006" key="4">
    <source>
        <dbReference type="Google" id="ProtNLM"/>
    </source>
</evidence>
<name>A0ABZ2TL91_9BACT</name>
<reference evidence="2" key="1">
    <citation type="submission" date="2021-11" db="EMBL/GenBank/DDBJ databases">
        <title>The first genome sequence of unculturable Mycoplasma faucium obtained by de novo assembly of metagenomic reads.</title>
        <authorList>
            <person name="Sabat A.J."/>
            <person name="Bathoorn E."/>
            <person name="Akkerboom V."/>
            <person name="Friedrich A.W."/>
        </authorList>
    </citation>
    <scope>NUCLEOTIDE SEQUENCE [LARGE SCALE GENOMIC DNA]</scope>
    <source>
        <strain evidence="2">UMCG-MFM1</strain>
    </source>
</reference>
<dbReference type="Proteomes" id="UP001622612">
    <property type="component" value="Chromosome"/>
</dbReference>
<keyword evidence="3" id="KW-1185">Reference proteome</keyword>
<keyword evidence="1" id="KW-1133">Transmembrane helix</keyword>
<dbReference type="EMBL" id="CP088155">
    <property type="protein sequence ID" value="WYM97222.1"/>
    <property type="molecule type" value="Genomic_DNA"/>
</dbReference>
<keyword evidence="1" id="KW-0812">Transmembrane</keyword>
<evidence type="ECO:0000313" key="3">
    <source>
        <dbReference type="Proteomes" id="UP001622612"/>
    </source>
</evidence>
<dbReference type="NCBIfam" id="NF045978">
    <property type="entry name" value="ComEA_MAG0490"/>
    <property type="match status" value="1"/>
</dbReference>
<evidence type="ECO:0000313" key="2">
    <source>
        <dbReference type="EMBL" id="WYM97222.1"/>
    </source>
</evidence>
<sequence>MNKKRHKIIFISGTFLVTSIFLISTVLITTKNKSKNKNVDNKYINIKIYGAILYPGEYSFTKGVTLKDILTKVKLLSTADISQLSFRQTYSKDSIIHIKYKKTTKFHIREIVSINQLIEFGIKKNIAIKIFNFLKSKNYQITWEEIGKISGVGEVTLSILKNRLII</sequence>
<dbReference type="RefSeq" id="WP_405311547.1">
    <property type="nucleotide sequence ID" value="NZ_CP088155.1"/>
</dbReference>
<protein>
    <recommendedName>
        <fullName evidence="4">Soluble ligand binding domain-containing protein</fullName>
    </recommendedName>
</protein>
<evidence type="ECO:0000256" key="1">
    <source>
        <dbReference type="SAM" id="Phobius"/>
    </source>
</evidence>
<proteinExistence type="predicted"/>